<name>A0A839Z9Z2_9HYPH</name>
<comment type="caution">
    <text evidence="2">The sequence shown here is derived from an EMBL/GenBank/DDBJ whole genome shotgun (WGS) entry which is preliminary data.</text>
</comment>
<protein>
    <submittedName>
        <fullName evidence="2">Uncharacterized protein</fullName>
    </submittedName>
</protein>
<feature type="transmembrane region" description="Helical" evidence="1">
    <location>
        <begin position="12"/>
        <end position="31"/>
    </location>
</feature>
<evidence type="ECO:0000313" key="3">
    <source>
        <dbReference type="Proteomes" id="UP000533469"/>
    </source>
</evidence>
<proteinExistence type="predicted"/>
<dbReference type="Proteomes" id="UP000533469">
    <property type="component" value="Unassembled WGS sequence"/>
</dbReference>
<keyword evidence="1" id="KW-0472">Membrane</keyword>
<dbReference type="AlphaFoldDB" id="A0A839Z9Z2"/>
<reference evidence="2 3" key="1">
    <citation type="submission" date="2020-08" db="EMBL/GenBank/DDBJ databases">
        <title>Genomic Encyclopedia of Type Strains, Phase IV (KMG-IV): sequencing the most valuable type-strain genomes for metagenomic binning, comparative biology and taxonomic classification.</title>
        <authorList>
            <person name="Goeker M."/>
        </authorList>
    </citation>
    <scope>NUCLEOTIDE SEQUENCE [LARGE SCALE GENOMIC DNA]</scope>
    <source>
        <strain evidence="2 3">DSM 5895</strain>
    </source>
</reference>
<accession>A0A839Z9Z2</accession>
<sequence>MIRTLLQEAARLAAVGLFVAMVGVVAGLITGSL</sequence>
<keyword evidence="1" id="KW-0812">Transmembrane</keyword>
<dbReference type="EMBL" id="JACICD010000003">
    <property type="protein sequence ID" value="MBB3771560.1"/>
    <property type="molecule type" value="Genomic_DNA"/>
</dbReference>
<keyword evidence="1" id="KW-1133">Transmembrane helix</keyword>
<keyword evidence="3" id="KW-1185">Reference proteome</keyword>
<organism evidence="2 3">
    <name type="scientific">Ancylobacter tetraedralis</name>
    <dbReference type="NCBI Taxonomy" id="217068"/>
    <lineage>
        <taxon>Bacteria</taxon>
        <taxon>Pseudomonadati</taxon>
        <taxon>Pseudomonadota</taxon>
        <taxon>Alphaproteobacteria</taxon>
        <taxon>Hyphomicrobiales</taxon>
        <taxon>Xanthobacteraceae</taxon>
        <taxon>Ancylobacter</taxon>
    </lineage>
</organism>
<evidence type="ECO:0000313" key="2">
    <source>
        <dbReference type="EMBL" id="MBB3771560.1"/>
    </source>
</evidence>
<gene>
    <name evidence="2" type="ORF">FHS55_002159</name>
</gene>
<evidence type="ECO:0000256" key="1">
    <source>
        <dbReference type="SAM" id="Phobius"/>
    </source>
</evidence>